<evidence type="ECO:0000313" key="1">
    <source>
        <dbReference type="EMBL" id="MDR6373915.1"/>
    </source>
</evidence>
<organism evidence="1 2">
    <name type="scientific">Paraburkholderia caledonica</name>
    <dbReference type="NCBI Taxonomy" id="134536"/>
    <lineage>
        <taxon>Bacteria</taxon>
        <taxon>Pseudomonadati</taxon>
        <taxon>Pseudomonadota</taxon>
        <taxon>Betaproteobacteria</taxon>
        <taxon>Burkholderiales</taxon>
        <taxon>Burkholderiaceae</taxon>
        <taxon>Paraburkholderia</taxon>
    </lineage>
</organism>
<name>A0ABU1KSH3_9BURK</name>
<reference evidence="1 2" key="1">
    <citation type="submission" date="2023-07" db="EMBL/GenBank/DDBJ databases">
        <title>Sorghum-associated microbial communities from plants grown in Nebraska, USA.</title>
        <authorList>
            <person name="Schachtman D."/>
        </authorList>
    </citation>
    <scope>NUCLEOTIDE SEQUENCE [LARGE SCALE GENOMIC DNA]</scope>
    <source>
        <strain evidence="1 2">DS1039</strain>
    </source>
</reference>
<dbReference type="Proteomes" id="UP001185254">
    <property type="component" value="Unassembled WGS sequence"/>
</dbReference>
<proteinExistence type="predicted"/>
<protein>
    <submittedName>
        <fullName evidence="1">Uncharacterized protein</fullName>
    </submittedName>
</protein>
<gene>
    <name evidence="1" type="ORF">J2776_000591</name>
</gene>
<sequence length="66" mass="6972">MIFISPGTTTADLVAIVGTVADLAAQGQADAELDSKCMNYALTLGPDQIKEFEELMGTDDVQATQH</sequence>
<dbReference type="RefSeq" id="WP_310065317.1">
    <property type="nucleotide sequence ID" value="NZ_JAVDQN010000001.1"/>
</dbReference>
<keyword evidence="2" id="KW-1185">Reference proteome</keyword>
<comment type="caution">
    <text evidence="1">The sequence shown here is derived from an EMBL/GenBank/DDBJ whole genome shotgun (WGS) entry which is preliminary data.</text>
</comment>
<accession>A0ABU1KSH3</accession>
<dbReference type="EMBL" id="JAVDQN010000001">
    <property type="protein sequence ID" value="MDR6373915.1"/>
    <property type="molecule type" value="Genomic_DNA"/>
</dbReference>
<evidence type="ECO:0000313" key="2">
    <source>
        <dbReference type="Proteomes" id="UP001185254"/>
    </source>
</evidence>